<dbReference type="InterPro" id="IPR032508">
    <property type="entry name" value="FecR_C"/>
</dbReference>
<evidence type="ECO:0000313" key="4">
    <source>
        <dbReference type="EMBL" id="MBL0740553.1"/>
    </source>
</evidence>
<keyword evidence="1" id="KW-0472">Membrane</keyword>
<evidence type="ECO:0000259" key="2">
    <source>
        <dbReference type="Pfam" id="PF04773"/>
    </source>
</evidence>
<sequence>MEENNDDRNWYLASKRLTEGLSDAEQVEWEVVLRNEKFKNDFALIEKHWHALEASAYAKINVGEDWQTVLAKIRTTQQPAKQFVLTTWLRYAAMLAFVIVSAYGAWMFSKPSTTQTLLTRIEAPAGARTYVTLPDSSHVWLNAGSRISFDQHFGSDNRDLALEGEAFFDVEKRKVPFKVQTVAYEISVLGTAFNVKAYRDDDEVSTTLIRGSLKVNRVNAAGVAEEILIRPNEKLTLQGLPAERGTHPLVLQKNIDGAAEADWKDGWLTVRGESLRELSKKIERLYNVTIQFEDENLEAYKYTGRIQQFSLEQVLKALALTSPIEFVIHEKSVTLRENKNTKSKYQTTPTP</sequence>
<dbReference type="Gene3D" id="3.55.50.30">
    <property type="match status" value="1"/>
</dbReference>
<proteinExistence type="predicted"/>
<dbReference type="Proteomes" id="UP000613030">
    <property type="component" value="Unassembled WGS sequence"/>
</dbReference>
<keyword evidence="1" id="KW-0812">Transmembrane</keyword>
<dbReference type="PANTHER" id="PTHR30273:SF2">
    <property type="entry name" value="PROTEIN FECR"/>
    <property type="match status" value="1"/>
</dbReference>
<dbReference type="Pfam" id="PF04773">
    <property type="entry name" value="FecR"/>
    <property type="match status" value="1"/>
</dbReference>
<dbReference type="Gene3D" id="2.60.120.1440">
    <property type="match status" value="1"/>
</dbReference>
<reference evidence="4 5" key="1">
    <citation type="submission" date="2021-01" db="EMBL/GenBank/DDBJ databases">
        <title>Chryseolinea sp. Jin1 Genome sequencing and assembly.</title>
        <authorList>
            <person name="Kim I."/>
        </authorList>
    </citation>
    <scope>NUCLEOTIDE SEQUENCE [LARGE SCALE GENOMIC DNA]</scope>
    <source>
        <strain evidence="4 5">Jin1</strain>
    </source>
</reference>
<accession>A0ABS1KM56</accession>
<dbReference type="InterPro" id="IPR006860">
    <property type="entry name" value="FecR"/>
</dbReference>
<dbReference type="EMBL" id="JAERRB010000001">
    <property type="protein sequence ID" value="MBL0740553.1"/>
    <property type="molecule type" value="Genomic_DNA"/>
</dbReference>
<evidence type="ECO:0000259" key="3">
    <source>
        <dbReference type="Pfam" id="PF16344"/>
    </source>
</evidence>
<evidence type="ECO:0000313" key="5">
    <source>
        <dbReference type="Proteomes" id="UP000613030"/>
    </source>
</evidence>
<dbReference type="RefSeq" id="WP_202007881.1">
    <property type="nucleotide sequence ID" value="NZ_JAERRB010000001.1"/>
</dbReference>
<feature type="domain" description="Protein FecR C-terminal" evidence="3">
    <location>
        <begin position="269"/>
        <end position="334"/>
    </location>
</feature>
<dbReference type="PIRSF" id="PIRSF018266">
    <property type="entry name" value="FecR"/>
    <property type="match status" value="1"/>
</dbReference>
<feature type="transmembrane region" description="Helical" evidence="1">
    <location>
        <begin position="88"/>
        <end position="108"/>
    </location>
</feature>
<dbReference type="PANTHER" id="PTHR30273">
    <property type="entry name" value="PERIPLASMIC SIGNAL SENSOR AND SIGMA FACTOR ACTIVATOR FECR-RELATED"/>
    <property type="match status" value="1"/>
</dbReference>
<evidence type="ECO:0000256" key="1">
    <source>
        <dbReference type="SAM" id="Phobius"/>
    </source>
</evidence>
<keyword evidence="1" id="KW-1133">Transmembrane helix</keyword>
<keyword evidence="5" id="KW-1185">Reference proteome</keyword>
<protein>
    <submittedName>
        <fullName evidence="4">DUF4974 domain-containing protein</fullName>
    </submittedName>
</protein>
<gene>
    <name evidence="4" type="ORF">JI741_04950</name>
</gene>
<name>A0ABS1KM56_9BACT</name>
<feature type="domain" description="FecR protein" evidence="2">
    <location>
        <begin position="120"/>
        <end position="213"/>
    </location>
</feature>
<dbReference type="Pfam" id="PF16344">
    <property type="entry name" value="FecR_C"/>
    <property type="match status" value="1"/>
</dbReference>
<organism evidence="4 5">
    <name type="scientific">Chryseolinea lacunae</name>
    <dbReference type="NCBI Taxonomy" id="2801331"/>
    <lineage>
        <taxon>Bacteria</taxon>
        <taxon>Pseudomonadati</taxon>
        <taxon>Bacteroidota</taxon>
        <taxon>Cytophagia</taxon>
        <taxon>Cytophagales</taxon>
        <taxon>Fulvivirgaceae</taxon>
        <taxon>Chryseolinea</taxon>
    </lineage>
</organism>
<dbReference type="InterPro" id="IPR012373">
    <property type="entry name" value="Ferrdict_sens_TM"/>
</dbReference>
<comment type="caution">
    <text evidence="4">The sequence shown here is derived from an EMBL/GenBank/DDBJ whole genome shotgun (WGS) entry which is preliminary data.</text>
</comment>